<evidence type="ECO:0000256" key="4">
    <source>
        <dbReference type="SAM" id="MobiDB-lite"/>
    </source>
</evidence>
<dbReference type="PANTHER" id="PTHR30061:SF50">
    <property type="entry name" value="MALTOSE_MALTODEXTRIN-BINDING PERIPLASMIC PROTEIN"/>
    <property type="match status" value="1"/>
</dbReference>
<comment type="caution">
    <text evidence="6">The sequence shown here is derived from an EMBL/GenBank/DDBJ whole genome shotgun (WGS) entry which is preliminary data.</text>
</comment>
<evidence type="ECO:0000313" key="6">
    <source>
        <dbReference type="EMBL" id="TYP77504.1"/>
    </source>
</evidence>
<dbReference type="GO" id="GO:0015768">
    <property type="term" value="P:maltose transport"/>
    <property type="evidence" value="ECO:0007669"/>
    <property type="project" value="TreeGrafter"/>
</dbReference>
<keyword evidence="2" id="KW-0813">Transport</keyword>
<keyword evidence="7" id="KW-1185">Reference proteome</keyword>
<feature type="region of interest" description="Disordered" evidence="4">
    <location>
        <begin position="25"/>
        <end position="77"/>
    </location>
</feature>
<evidence type="ECO:0000256" key="2">
    <source>
        <dbReference type="ARBA" id="ARBA00022448"/>
    </source>
</evidence>
<accession>A0A5S5CDS0</accession>
<dbReference type="RefSeq" id="WP_148928021.1">
    <property type="nucleotide sequence ID" value="NZ_VNHS01000002.1"/>
</dbReference>
<dbReference type="EMBL" id="VNHS01000002">
    <property type="protein sequence ID" value="TYP77504.1"/>
    <property type="molecule type" value="Genomic_DNA"/>
</dbReference>
<dbReference type="InterPro" id="IPR006059">
    <property type="entry name" value="SBP"/>
</dbReference>
<name>A0A5S5CDS0_9BACL</name>
<dbReference type="AlphaFoldDB" id="A0A5S5CDS0"/>
<dbReference type="OrthoDB" id="383937at2"/>
<feature type="signal peptide" evidence="5">
    <location>
        <begin position="1"/>
        <end position="19"/>
    </location>
</feature>
<evidence type="ECO:0000256" key="1">
    <source>
        <dbReference type="ARBA" id="ARBA00008520"/>
    </source>
</evidence>
<dbReference type="PROSITE" id="PS51257">
    <property type="entry name" value="PROKAR_LIPOPROTEIN"/>
    <property type="match status" value="1"/>
</dbReference>
<dbReference type="GO" id="GO:1901982">
    <property type="term" value="F:maltose binding"/>
    <property type="evidence" value="ECO:0007669"/>
    <property type="project" value="TreeGrafter"/>
</dbReference>
<dbReference type="GO" id="GO:0042956">
    <property type="term" value="P:maltodextrin transmembrane transport"/>
    <property type="evidence" value="ECO:0007669"/>
    <property type="project" value="TreeGrafter"/>
</dbReference>
<evidence type="ECO:0000256" key="3">
    <source>
        <dbReference type="ARBA" id="ARBA00022729"/>
    </source>
</evidence>
<feature type="compositionally biased region" description="Low complexity" evidence="4">
    <location>
        <begin position="28"/>
        <end position="58"/>
    </location>
</feature>
<comment type="similarity">
    <text evidence="1">Belongs to the bacterial solute-binding protein 1 family.</text>
</comment>
<dbReference type="Proteomes" id="UP000323257">
    <property type="component" value="Unassembled WGS sequence"/>
</dbReference>
<proteinExistence type="inferred from homology"/>
<dbReference type="PANTHER" id="PTHR30061">
    <property type="entry name" value="MALTOSE-BINDING PERIPLASMIC PROTEIN"/>
    <property type="match status" value="1"/>
</dbReference>
<organism evidence="6 7">
    <name type="scientific">Paenibacillus methanolicus</name>
    <dbReference type="NCBI Taxonomy" id="582686"/>
    <lineage>
        <taxon>Bacteria</taxon>
        <taxon>Bacillati</taxon>
        <taxon>Bacillota</taxon>
        <taxon>Bacilli</taxon>
        <taxon>Bacillales</taxon>
        <taxon>Paenibacillaceae</taxon>
        <taxon>Paenibacillus</taxon>
    </lineage>
</organism>
<dbReference type="Gene3D" id="3.40.190.10">
    <property type="entry name" value="Periplasmic binding protein-like II"/>
    <property type="match status" value="1"/>
</dbReference>
<feature type="chain" id="PRO_5024287153" evidence="5">
    <location>
        <begin position="20"/>
        <end position="470"/>
    </location>
</feature>
<dbReference type="GO" id="GO:0055052">
    <property type="term" value="C:ATP-binding cassette (ABC) transporter complex, substrate-binding subunit-containing"/>
    <property type="evidence" value="ECO:0007669"/>
    <property type="project" value="TreeGrafter"/>
</dbReference>
<keyword evidence="3 5" id="KW-0732">Signal</keyword>
<reference evidence="6 7" key="1">
    <citation type="submission" date="2019-07" db="EMBL/GenBank/DDBJ databases">
        <title>Genomic Encyclopedia of Type Strains, Phase III (KMG-III): the genomes of soil and plant-associated and newly described type strains.</title>
        <authorList>
            <person name="Whitman W."/>
        </authorList>
    </citation>
    <scope>NUCLEOTIDE SEQUENCE [LARGE SCALE GENOMIC DNA]</scope>
    <source>
        <strain evidence="6 7">BL24</strain>
    </source>
</reference>
<dbReference type="Pfam" id="PF13416">
    <property type="entry name" value="SBP_bac_8"/>
    <property type="match status" value="1"/>
</dbReference>
<evidence type="ECO:0000256" key="5">
    <source>
        <dbReference type="SAM" id="SignalP"/>
    </source>
</evidence>
<sequence length="470" mass="52552">MNKKLVMLLVSLMLIFSLAACSGGSGNGNSSNSKNDPVRTNAASEDSSNDAAATNASEGTNDVAEGAGDSKETPEMDFDMGGRVIKIVNFWSLEIPEDNPDNIQRKKNLEALMKKHNFKVEYVVLDQAEYQNKVTASLLAGEPVGDIISLARSYAIPTLVSQDLLWPVDEYTKNDKVFDPNVSNKIMQYKGRGYGFGGYPGGATGFFYNRTLMNNLGMKPLQEYVDEDNWNWETFIQVIKEANKDTNNDGKLDTWGLAGAGFLDSALASNETGLTKEDKQNLDDPRTVEVLNFQSKLSTEKLVRPSEGGDWTEPSQFFRQGNTLLYLSGAYEAEGLKKDMKDFEFGFIPFPKGPNGTSYNTPDSNPWAMVIPKAVENPEQLVYIWEKIETYDSIYDYNLQSWYETLFDNEVDINNVKVASNRFYLDSLASFPSMPYYKFADDINKGQSVSTVIETYKTPFQAAIDEVYKK</sequence>
<protein>
    <submittedName>
        <fullName evidence="6">Extracellular solute-binding protein</fullName>
    </submittedName>
</protein>
<dbReference type="SUPFAM" id="SSF53850">
    <property type="entry name" value="Periplasmic binding protein-like II"/>
    <property type="match status" value="1"/>
</dbReference>
<gene>
    <name evidence="6" type="ORF">BCM02_10264</name>
</gene>
<evidence type="ECO:0000313" key="7">
    <source>
        <dbReference type="Proteomes" id="UP000323257"/>
    </source>
</evidence>